<keyword evidence="1" id="KW-1133">Transmembrane helix</keyword>
<protein>
    <submittedName>
        <fullName evidence="3">Uncharacterized protein</fullName>
    </submittedName>
</protein>
<evidence type="ECO:0000256" key="1">
    <source>
        <dbReference type="SAM" id="Phobius"/>
    </source>
</evidence>
<name>A0A0N4ZIG4_PARTI</name>
<keyword evidence="1" id="KW-0472">Membrane</keyword>
<evidence type="ECO:0000313" key="3">
    <source>
        <dbReference type="WBParaSite" id="PTRK_0000771800.1"/>
    </source>
</evidence>
<accession>A0A0N4ZIG4</accession>
<sequence>MQPILLTLSGIIVAIILLSLCFAVIFYFKSLNCRNEYKPRERSFHNSLINRNHDDVFGFDVETAREAKECQFSPLQHPKVELLQQIDEEVPANKHVDSSLMESLDIINSGNLPTRRGRFHSDNELYITSLLMNFNFSNDFKNHLSSTKKSNMGSSYRCEKKKLRKCNTSGGGDSVINTSYNKEFEADVHARLCSTRRSSTSMYDIK</sequence>
<dbReference type="WBParaSite" id="PTRK_0000771800.1">
    <property type="protein sequence ID" value="PTRK_0000771800.1"/>
    <property type="gene ID" value="PTRK_0000771800"/>
</dbReference>
<evidence type="ECO:0000313" key="2">
    <source>
        <dbReference type="Proteomes" id="UP000038045"/>
    </source>
</evidence>
<keyword evidence="2" id="KW-1185">Reference proteome</keyword>
<proteinExistence type="predicted"/>
<keyword evidence="1" id="KW-0812">Transmembrane</keyword>
<feature type="transmembrane region" description="Helical" evidence="1">
    <location>
        <begin position="6"/>
        <end position="28"/>
    </location>
</feature>
<organism evidence="2 3">
    <name type="scientific">Parastrongyloides trichosuri</name>
    <name type="common">Possum-specific nematode worm</name>
    <dbReference type="NCBI Taxonomy" id="131310"/>
    <lineage>
        <taxon>Eukaryota</taxon>
        <taxon>Metazoa</taxon>
        <taxon>Ecdysozoa</taxon>
        <taxon>Nematoda</taxon>
        <taxon>Chromadorea</taxon>
        <taxon>Rhabditida</taxon>
        <taxon>Tylenchina</taxon>
        <taxon>Panagrolaimomorpha</taxon>
        <taxon>Strongyloidoidea</taxon>
        <taxon>Strongyloididae</taxon>
        <taxon>Parastrongyloides</taxon>
    </lineage>
</organism>
<dbReference type="Proteomes" id="UP000038045">
    <property type="component" value="Unplaced"/>
</dbReference>
<reference evidence="3" key="1">
    <citation type="submission" date="2017-02" db="UniProtKB">
        <authorList>
            <consortium name="WormBaseParasite"/>
        </authorList>
    </citation>
    <scope>IDENTIFICATION</scope>
</reference>
<dbReference type="AlphaFoldDB" id="A0A0N4ZIG4"/>